<dbReference type="Gene3D" id="3.40.1190.10">
    <property type="entry name" value="Mur-like, catalytic domain"/>
    <property type="match status" value="1"/>
</dbReference>
<dbReference type="InterPro" id="IPR036565">
    <property type="entry name" value="Mur-like_cat_sf"/>
</dbReference>
<comment type="pathway">
    <text evidence="2">Cell wall biogenesis; peptidoglycan biosynthesis.</text>
</comment>
<keyword evidence="6" id="KW-1185">Reference proteome</keyword>
<feature type="domain" description="Mur ligase central" evidence="4">
    <location>
        <begin position="51"/>
        <end position="250"/>
    </location>
</feature>
<organism evidence="5 6">
    <name type="scientific">Candidatus Nanogingivalis gingivitcus</name>
    <dbReference type="NCBI Taxonomy" id="2171992"/>
    <lineage>
        <taxon>Bacteria</taxon>
        <taxon>Candidatus Saccharimonadota</taxon>
        <taxon>Candidatus Nanosyncoccalia</taxon>
        <taxon>Candidatus Nanogingivales</taxon>
        <taxon>Candidatus Nanogingivalaceae</taxon>
        <taxon>Candidatus Nanogingivalis</taxon>
    </lineage>
</organism>
<keyword evidence="5" id="KW-0436">Ligase</keyword>
<evidence type="ECO:0000259" key="3">
    <source>
        <dbReference type="Pfam" id="PF02875"/>
    </source>
</evidence>
<dbReference type="InterPro" id="IPR036615">
    <property type="entry name" value="Mur_ligase_C_dom_sf"/>
</dbReference>
<dbReference type="Proteomes" id="UP001190925">
    <property type="component" value="Unassembled WGS sequence"/>
</dbReference>
<evidence type="ECO:0000313" key="6">
    <source>
        <dbReference type="Proteomes" id="UP001190925"/>
    </source>
</evidence>
<dbReference type="PANTHER" id="PTHR23135">
    <property type="entry name" value="MUR LIGASE FAMILY MEMBER"/>
    <property type="match status" value="1"/>
</dbReference>
<dbReference type="Pfam" id="PF08245">
    <property type="entry name" value="Mur_ligase_M"/>
    <property type="match status" value="1"/>
</dbReference>
<evidence type="ECO:0000313" key="5">
    <source>
        <dbReference type="EMBL" id="RYC72489.1"/>
    </source>
</evidence>
<evidence type="ECO:0000259" key="4">
    <source>
        <dbReference type="Pfam" id="PF08245"/>
    </source>
</evidence>
<proteinExistence type="inferred from homology"/>
<dbReference type="PANTHER" id="PTHR23135:SF4">
    <property type="entry name" value="UDP-N-ACETYLMURAMOYL-L-ALANYL-D-GLUTAMATE--2,6-DIAMINOPIMELATE LIGASE MURE HOMOLOG, CHLOROPLASTIC"/>
    <property type="match status" value="1"/>
</dbReference>
<feature type="domain" description="Mur ligase C-terminal" evidence="3">
    <location>
        <begin position="274"/>
        <end position="403"/>
    </location>
</feature>
<accession>A0ABY0FKD0</accession>
<gene>
    <name evidence="5" type="primary">murE</name>
    <name evidence="5" type="ORF">G6CMJM_00514</name>
</gene>
<dbReference type="SUPFAM" id="SSF53623">
    <property type="entry name" value="MurD-like peptide ligases, catalytic domain"/>
    <property type="match status" value="1"/>
</dbReference>
<keyword evidence="2" id="KW-0573">Peptidoglycan synthesis</keyword>
<dbReference type="InterPro" id="IPR004101">
    <property type="entry name" value="Mur_ligase_C"/>
</dbReference>
<comment type="subcellular location">
    <subcellularLocation>
        <location evidence="2">Cytoplasm</location>
    </subcellularLocation>
</comment>
<keyword evidence="2" id="KW-0131">Cell cycle</keyword>
<dbReference type="GO" id="GO:0008765">
    <property type="term" value="F:UDP-N-acetylmuramoylalanyl-D-glutamate-2,6-diaminopimelate ligase activity"/>
    <property type="evidence" value="ECO:0007669"/>
    <property type="project" value="UniProtKB-EC"/>
</dbReference>
<protein>
    <submittedName>
        <fullName evidence="5">UDP-N-acetylmuramoyl-L-alanyl-D-glutamate--2, 6-diaminopimelate ligase</fullName>
        <ecNumber evidence="5">6.3.2.13</ecNumber>
    </submittedName>
</protein>
<dbReference type="InterPro" id="IPR005761">
    <property type="entry name" value="UDP-N-AcMur-Glu-dNH2Pim_ligase"/>
</dbReference>
<name>A0ABY0FKD0_9BACT</name>
<keyword evidence="2" id="KW-0961">Cell wall biogenesis/degradation</keyword>
<keyword evidence="2" id="KW-0133">Cell shape</keyword>
<keyword evidence="2" id="KW-0132">Cell division</keyword>
<comment type="caution">
    <text evidence="5">The sequence shown here is derived from an EMBL/GenBank/DDBJ whole genome shotgun (WGS) entry which is preliminary data.</text>
</comment>
<evidence type="ECO:0000256" key="2">
    <source>
        <dbReference type="RuleBase" id="RU004135"/>
    </source>
</evidence>
<dbReference type="Gene3D" id="3.90.190.20">
    <property type="entry name" value="Mur ligase, C-terminal domain"/>
    <property type="match status" value="1"/>
</dbReference>
<dbReference type="SUPFAM" id="SSF53244">
    <property type="entry name" value="MurD-like peptide ligases, peptide-binding domain"/>
    <property type="match status" value="1"/>
</dbReference>
<reference evidence="5 6" key="1">
    <citation type="journal article" date="2018" name="bioRxiv">
        <title>Evidence of independent acquisition and adaption of ultra-small bacteria to human hosts across the highly diverse yet reduced genomes of the phylum Saccharibacteria.</title>
        <authorList>
            <person name="McLean J.S."/>
            <person name="Bor B."/>
            <person name="To T.T."/>
            <person name="Liu Q."/>
            <person name="Kearns K.A."/>
            <person name="Solden L.M."/>
            <person name="Wrighton K.C."/>
            <person name="He X."/>
            <person name="Shi W."/>
        </authorList>
    </citation>
    <scope>NUCLEOTIDE SEQUENCE [LARGE SCALE GENOMIC DNA]</scope>
    <source>
        <strain evidence="5 6">TM7_CMJM_G6_1_HOT_870</strain>
    </source>
</reference>
<sequence length="431" mass="48703">MSIKNSLVKTTRRVLPKKVVKKLENNYRKNRAKLVSSLYGNPASKLKVIAVTGTNGKTTTVNFLNEILKEAGYKTAMFSTANIEINGNQIRNDLNATVSTSKRMNQFFSDAVKQNVEFALIEATSHALSQYKLYGISIEMAIMTNLTQDHLDYHKTMDNYAKAKSILFKMKPKYIVLNKDDDWFNYFNNFRAVIKKITYGKDKEADVSIENIKLYKKGSEAKLKIEKDNVELANNLAGEFNVYNMTAAAAGAYLLGVSKEDIQEGIANLENIAGRFERVEGNQPFEVIVDYAHTPDALEKLLKTAKKITKNNVIIVFGACGDRDKKKRPIMGDIAFKNADKIFITDEESYNEDPNEIRKQILNGIADNKDYTKKVEEIADRQEAIEKALSIAKKDDTVLITGMGHEVYRIINGKKIPWNDAEVVKKILNKK</sequence>
<dbReference type="EC" id="6.3.2.13" evidence="5"/>
<reference evidence="5 6" key="2">
    <citation type="journal article" date="2020" name="Cell Rep.">
        <title>Acquisition and Adaptation of Ultra-small Parasitic Reduced Genome Bacteria to Mammalian Hosts.</title>
        <authorList>
            <person name="McLean J.S."/>
            <person name="Bor B."/>
            <person name="Kerns K.A."/>
            <person name="Liu Q."/>
            <person name="To T.T."/>
            <person name="Solden L."/>
            <person name="Hendrickson E.L."/>
            <person name="Wrighton K."/>
            <person name="Shi W."/>
            <person name="He X."/>
        </authorList>
    </citation>
    <scope>NUCLEOTIDE SEQUENCE [LARGE SCALE GENOMIC DNA]</scope>
    <source>
        <strain evidence="5 6">TM7_CMJM_G6_1_HOT_870</strain>
    </source>
</reference>
<dbReference type="NCBIfam" id="NF001126">
    <property type="entry name" value="PRK00139.1-4"/>
    <property type="match status" value="1"/>
</dbReference>
<dbReference type="InterPro" id="IPR013221">
    <property type="entry name" value="Mur_ligase_cen"/>
</dbReference>
<evidence type="ECO:0000256" key="1">
    <source>
        <dbReference type="ARBA" id="ARBA00005898"/>
    </source>
</evidence>
<dbReference type="RefSeq" id="WP_129718909.1">
    <property type="nucleotide sequence ID" value="NZ_PRLK01000007.1"/>
</dbReference>
<dbReference type="Pfam" id="PF02875">
    <property type="entry name" value="Mur_ligase_C"/>
    <property type="match status" value="1"/>
</dbReference>
<dbReference type="NCBIfam" id="TIGR01085">
    <property type="entry name" value="murE"/>
    <property type="match status" value="1"/>
</dbReference>
<dbReference type="EMBL" id="PRLK01000007">
    <property type="protein sequence ID" value="RYC72489.1"/>
    <property type="molecule type" value="Genomic_DNA"/>
</dbReference>
<comment type="similarity">
    <text evidence="1">Belongs to the MurCDEF family. MurE subfamily.</text>
</comment>